<evidence type="ECO:0000256" key="5">
    <source>
        <dbReference type="RuleBase" id="RU003847"/>
    </source>
</evidence>
<comment type="pathway">
    <text evidence="2">Purine metabolism; ppGpp biosynthesis; ppGpp from GDP: step 1/1.</text>
</comment>
<dbReference type="EC" id="3.1.7.2" evidence="3"/>
<dbReference type="CDD" id="cd00077">
    <property type="entry name" value="HDc"/>
    <property type="match status" value="1"/>
</dbReference>
<feature type="domain" description="TGS" evidence="8">
    <location>
        <begin position="387"/>
        <end position="448"/>
    </location>
</feature>
<dbReference type="InterPro" id="IPR004095">
    <property type="entry name" value="TGS"/>
</dbReference>
<evidence type="ECO:0000313" key="10">
    <source>
        <dbReference type="Proteomes" id="UP001163726"/>
    </source>
</evidence>
<dbReference type="CDD" id="cd05399">
    <property type="entry name" value="NT_Rel-Spo_like"/>
    <property type="match status" value="1"/>
</dbReference>
<dbReference type="Pfam" id="PF19296">
    <property type="entry name" value="RelA_AH_RIS"/>
    <property type="match status" value="1"/>
</dbReference>
<dbReference type="SMART" id="SM00954">
    <property type="entry name" value="RelA_SpoT"/>
    <property type="match status" value="1"/>
</dbReference>
<dbReference type="Gene3D" id="3.30.70.260">
    <property type="match status" value="1"/>
</dbReference>
<evidence type="ECO:0000259" key="8">
    <source>
        <dbReference type="PROSITE" id="PS51880"/>
    </source>
</evidence>
<dbReference type="PROSITE" id="PS51880">
    <property type="entry name" value="TGS"/>
    <property type="match status" value="1"/>
</dbReference>
<dbReference type="NCBIfam" id="TIGR00691">
    <property type="entry name" value="spoT_relA"/>
    <property type="match status" value="1"/>
</dbReference>
<dbReference type="SMART" id="SM00471">
    <property type="entry name" value="HDc"/>
    <property type="match status" value="1"/>
</dbReference>
<dbReference type="InterPro" id="IPR012675">
    <property type="entry name" value="Beta-grasp_dom_sf"/>
</dbReference>
<dbReference type="Pfam" id="PF13328">
    <property type="entry name" value="HD_4"/>
    <property type="match status" value="1"/>
</dbReference>
<dbReference type="GO" id="GO:0008893">
    <property type="term" value="F:guanosine-3',5'-bis(diphosphate) 3'-diphosphatase activity"/>
    <property type="evidence" value="ECO:0007669"/>
    <property type="project" value="UniProtKB-EC"/>
</dbReference>
<proteinExistence type="inferred from homology"/>
<comment type="function">
    <text evidence="5">In eubacteria ppGpp (guanosine 3'-diphosphate 5'-diphosphate) is a mediator of the stringent response that coordinates a variety of cellular activities in response to changes in nutritional abundance.</text>
</comment>
<dbReference type="RefSeq" id="WP_268074433.1">
    <property type="nucleotide sequence ID" value="NZ_CP109965.1"/>
</dbReference>
<dbReference type="PANTHER" id="PTHR21262">
    <property type="entry name" value="GUANOSINE-3',5'-BIS DIPHOSPHATE 3'-PYROPHOSPHOHYDROLASE"/>
    <property type="match status" value="1"/>
</dbReference>
<dbReference type="GO" id="GO:0008728">
    <property type="term" value="F:GTP diphosphokinase activity"/>
    <property type="evidence" value="ECO:0007669"/>
    <property type="project" value="UniProtKB-EC"/>
</dbReference>
<dbReference type="InterPro" id="IPR045600">
    <property type="entry name" value="RelA/SpoT_AH_RIS"/>
</dbReference>
<evidence type="ECO:0000256" key="2">
    <source>
        <dbReference type="ARBA" id="ARBA00024329"/>
    </source>
</evidence>
<evidence type="ECO:0000259" key="6">
    <source>
        <dbReference type="PROSITE" id="PS51671"/>
    </source>
</evidence>
<evidence type="ECO:0000256" key="1">
    <source>
        <dbReference type="ARBA" id="ARBA00022801"/>
    </source>
</evidence>
<name>A0ABY7AKQ3_9ALTE</name>
<dbReference type="Pfam" id="PF13291">
    <property type="entry name" value="ACT_4"/>
    <property type="match status" value="1"/>
</dbReference>
<feature type="domain" description="ACT" evidence="6">
    <location>
        <begin position="629"/>
        <end position="703"/>
    </location>
</feature>
<dbReference type="EMBL" id="CP109965">
    <property type="protein sequence ID" value="WAJ70130.1"/>
    <property type="molecule type" value="Genomic_DNA"/>
</dbReference>
<dbReference type="Gene3D" id="1.10.3210.10">
    <property type="entry name" value="Hypothetical protein af1432"/>
    <property type="match status" value="1"/>
</dbReference>
<dbReference type="PROSITE" id="PS51831">
    <property type="entry name" value="HD"/>
    <property type="match status" value="1"/>
</dbReference>
<accession>A0ABY7AKQ3</accession>
<dbReference type="InterPro" id="IPR033655">
    <property type="entry name" value="TGS_RelA/SpoT"/>
</dbReference>
<evidence type="ECO:0000256" key="4">
    <source>
        <dbReference type="ARBA" id="ARBA00047968"/>
    </source>
</evidence>
<dbReference type="PANTHER" id="PTHR21262:SF36">
    <property type="entry name" value="BIFUNCTIONAL (P)PPGPP SYNTHASE_HYDROLASE SPOT"/>
    <property type="match status" value="1"/>
</dbReference>
<sequence>MELFRDLGELAKSYLSPEQCAQIEHAYTVAHDAHEGQFRSSGEPYITHPVAVAKILAHMHLDHETLCAALLHDVIEDTSTTKDDLAEVFGSVIADLVEGVSKLDKMNFDSKKEAQAENFRKMVMAMVQDIRVILIKLADRTHNMRTLDSLRPDKRRRIATETLEIYAPIAHRLGIHDIKNELENLGFKAMYPMRYRALGAAVKQARGHRKDIIEKIGNEIRQRILETNIDCIVKGREKHLYSIYKKMKNKELMFNDVMDIYAFRIVVDNTDTCYRTLGVMHNLYKPIDHRFKDYIAIPRMNGYQSLHSSLIGPHGIPLEIQIRTNDMELTADRGVAAHWLYKGGSDAGGTTAQVRAQRWMNSLLDLQQSAGNSFEFIENVKSDLFPDEIYVFTPKGKIIELPKGATPVDFAFALHTDVGFRCVGATVDKKPLPLNQPLVNGQTVHIVTSKRARPNVTWLNFVITPRARLSIRNYLKKLKGEESVDLGRRLLKVALGGLDINEISDDKIAEVLSETKLQTVHQLLAEIGLGNLMSIVIARKLLQQENEDTALDHYSEKTVSIKGAEGMLVSFGKCCRPIPGDDIIAHVSPGKGIVVHIENCHNVRDHHVEPSKYFSVSWDNSPEEEFSCALRIELHNVHGALARVTGAISQLGSNIQSLYSEEKDSYLYTVDLILTVHDRVHLAQIMKKVRHIDEVQRIIRYRS</sequence>
<comment type="similarity">
    <text evidence="5">Belongs to the relA/spoT family.</text>
</comment>
<comment type="catalytic activity">
    <reaction evidence="4">
        <text>guanosine 3',5'-bis(diphosphate) + H2O = GDP + diphosphate + H(+)</text>
        <dbReference type="Rhea" id="RHEA:14253"/>
        <dbReference type="ChEBI" id="CHEBI:15377"/>
        <dbReference type="ChEBI" id="CHEBI:15378"/>
        <dbReference type="ChEBI" id="CHEBI:33019"/>
        <dbReference type="ChEBI" id="CHEBI:58189"/>
        <dbReference type="ChEBI" id="CHEBI:77828"/>
        <dbReference type="EC" id="3.1.7.2"/>
    </reaction>
</comment>
<dbReference type="InterPro" id="IPR006674">
    <property type="entry name" value="HD_domain"/>
</dbReference>
<dbReference type="Gene3D" id="3.30.460.10">
    <property type="entry name" value="Beta Polymerase, domain 2"/>
    <property type="match status" value="1"/>
</dbReference>
<gene>
    <name evidence="9" type="primary">spoT</name>
    <name evidence="9" type="ORF">OLW01_13455</name>
</gene>
<dbReference type="SUPFAM" id="SSF55021">
    <property type="entry name" value="ACT-like"/>
    <property type="match status" value="1"/>
</dbReference>
<evidence type="ECO:0000256" key="3">
    <source>
        <dbReference type="ARBA" id="ARBA00024387"/>
    </source>
</evidence>
<reference evidence="9" key="1">
    <citation type="submission" date="2022-10" db="EMBL/GenBank/DDBJ databases">
        <title>Catenovulum adriacola sp. nov. isolated in the Harbour of Susak.</title>
        <authorList>
            <person name="Schoch T."/>
            <person name="Reich S.J."/>
            <person name="Stoeferle S."/>
            <person name="Flaiz M."/>
            <person name="Kazda M."/>
            <person name="Riedel C.U."/>
            <person name="Duerre P."/>
        </authorList>
    </citation>
    <scope>NUCLEOTIDE SEQUENCE</scope>
    <source>
        <strain evidence="9">TS8</strain>
    </source>
</reference>
<dbReference type="Gene3D" id="3.10.20.30">
    <property type="match status" value="1"/>
</dbReference>
<dbReference type="SUPFAM" id="SSF81301">
    <property type="entry name" value="Nucleotidyltransferase"/>
    <property type="match status" value="1"/>
</dbReference>
<dbReference type="Pfam" id="PF02824">
    <property type="entry name" value="TGS"/>
    <property type="match status" value="1"/>
</dbReference>
<feature type="domain" description="HD" evidence="7">
    <location>
        <begin position="45"/>
        <end position="144"/>
    </location>
</feature>
<dbReference type="InterPro" id="IPR004811">
    <property type="entry name" value="RelA/Spo_fam"/>
</dbReference>
<dbReference type="CDD" id="cd01668">
    <property type="entry name" value="TGS_RSH"/>
    <property type="match status" value="1"/>
</dbReference>
<dbReference type="PROSITE" id="PS51671">
    <property type="entry name" value="ACT"/>
    <property type="match status" value="1"/>
</dbReference>
<dbReference type="InterPro" id="IPR045865">
    <property type="entry name" value="ACT-like_dom_sf"/>
</dbReference>
<dbReference type="NCBIfam" id="NF008303">
    <property type="entry name" value="PRK11092.1"/>
    <property type="match status" value="1"/>
</dbReference>
<dbReference type="Pfam" id="PF04607">
    <property type="entry name" value="RelA_SpoT"/>
    <property type="match status" value="1"/>
</dbReference>
<dbReference type="Proteomes" id="UP001163726">
    <property type="component" value="Chromosome"/>
</dbReference>
<organism evidence="9 10">
    <name type="scientific">Catenovulum adriaticum</name>
    <dbReference type="NCBI Taxonomy" id="2984846"/>
    <lineage>
        <taxon>Bacteria</taxon>
        <taxon>Pseudomonadati</taxon>
        <taxon>Pseudomonadota</taxon>
        <taxon>Gammaproteobacteria</taxon>
        <taxon>Alteromonadales</taxon>
        <taxon>Alteromonadaceae</taxon>
        <taxon>Catenovulum</taxon>
    </lineage>
</organism>
<keyword evidence="1 9" id="KW-0378">Hydrolase</keyword>
<dbReference type="InterPro" id="IPR002912">
    <property type="entry name" value="ACT_dom"/>
</dbReference>
<protein>
    <recommendedName>
        <fullName evidence="3">guanosine-3',5'-bis(diphosphate) 3'-diphosphatase</fullName>
        <ecNumber evidence="3">3.1.7.2</ecNumber>
    </recommendedName>
</protein>
<evidence type="ECO:0000259" key="7">
    <source>
        <dbReference type="PROSITE" id="PS51831"/>
    </source>
</evidence>
<keyword evidence="9" id="KW-0808">Transferase</keyword>
<dbReference type="InterPro" id="IPR012676">
    <property type="entry name" value="TGS-like"/>
</dbReference>
<dbReference type="SUPFAM" id="SSF81271">
    <property type="entry name" value="TGS-like"/>
    <property type="match status" value="1"/>
</dbReference>
<dbReference type="InterPro" id="IPR043519">
    <property type="entry name" value="NT_sf"/>
</dbReference>
<keyword evidence="10" id="KW-1185">Reference proteome</keyword>
<dbReference type="InterPro" id="IPR003607">
    <property type="entry name" value="HD/PDEase_dom"/>
</dbReference>
<dbReference type="InterPro" id="IPR007685">
    <property type="entry name" value="RelA_SpoT"/>
</dbReference>
<dbReference type="CDD" id="cd04876">
    <property type="entry name" value="ACT_RelA-SpoT"/>
    <property type="match status" value="1"/>
</dbReference>
<dbReference type="SUPFAM" id="SSF109604">
    <property type="entry name" value="HD-domain/PDEase-like"/>
    <property type="match status" value="1"/>
</dbReference>
<evidence type="ECO:0000313" key="9">
    <source>
        <dbReference type="EMBL" id="WAJ70130.1"/>
    </source>
</evidence>